<protein>
    <submittedName>
        <fullName evidence="2">Uncharacterized protein</fullName>
    </submittedName>
</protein>
<keyword evidence="3" id="KW-1185">Reference proteome</keyword>
<name>A0ABD2ID30_9BILA</name>
<accession>A0ABD2ID30</accession>
<organism evidence="2 3">
    <name type="scientific">Heterodera trifolii</name>
    <dbReference type="NCBI Taxonomy" id="157864"/>
    <lineage>
        <taxon>Eukaryota</taxon>
        <taxon>Metazoa</taxon>
        <taxon>Ecdysozoa</taxon>
        <taxon>Nematoda</taxon>
        <taxon>Chromadorea</taxon>
        <taxon>Rhabditida</taxon>
        <taxon>Tylenchina</taxon>
        <taxon>Tylenchomorpha</taxon>
        <taxon>Tylenchoidea</taxon>
        <taxon>Heteroderidae</taxon>
        <taxon>Heteroderinae</taxon>
        <taxon>Heterodera</taxon>
    </lineage>
</organism>
<comment type="caution">
    <text evidence="2">The sequence shown here is derived from an EMBL/GenBank/DDBJ whole genome shotgun (WGS) entry which is preliminary data.</text>
</comment>
<dbReference type="AlphaFoldDB" id="A0ABD2ID30"/>
<evidence type="ECO:0000313" key="3">
    <source>
        <dbReference type="Proteomes" id="UP001620626"/>
    </source>
</evidence>
<dbReference type="EMBL" id="JBICBT010001235">
    <property type="protein sequence ID" value="KAL3077026.1"/>
    <property type="molecule type" value="Genomic_DNA"/>
</dbReference>
<reference evidence="2 3" key="1">
    <citation type="submission" date="2024-10" db="EMBL/GenBank/DDBJ databases">
        <authorList>
            <person name="Kim D."/>
        </authorList>
    </citation>
    <scope>NUCLEOTIDE SEQUENCE [LARGE SCALE GENOMIC DNA]</scope>
    <source>
        <strain evidence="2">BH-2024</strain>
    </source>
</reference>
<evidence type="ECO:0000256" key="1">
    <source>
        <dbReference type="SAM" id="MobiDB-lite"/>
    </source>
</evidence>
<dbReference type="Proteomes" id="UP001620626">
    <property type="component" value="Unassembled WGS sequence"/>
</dbReference>
<gene>
    <name evidence="2" type="ORF">niasHT_035860</name>
</gene>
<feature type="region of interest" description="Disordered" evidence="1">
    <location>
        <begin position="1"/>
        <end position="25"/>
    </location>
</feature>
<evidence type="ECO:0000313" key="2">
    <source>
        <dbReference type="EMBL" id="KAL3077026.1"/>
    </source>
</evidence>
<proteinExistence type="predicted"/>
<sequence length="189" mass="21068">MPKREVKTNNKQLTHQPTNRRPMMPNGGNNNWPLFCLLNTQQIGLWHCSSLAALLNRTFHGYGDHASDKFLVSSPCQNIGCAVHGKSTRLTFEPALCALLGDTSPPLSLCDRCADSCQAEMPMRFLCQHLPVLISDTRQLKEVANRRVVLLSARVLTRIASDPMDMCRSDCATNTPLPFWALHNLGHAF</sequence>